<evidence type="ECO:0000313" key="1">
    <source>
        <dbReference type="EMBL" id="GCE07061.1"/>
    </source>
</evidence>
<organism evidence="1 2">
    <name type="scientific">Dictyobacter aurantiacus</name>
    <dbReference type="NCBI Taxonomy" id="1936993"/>
    <lineage>
        <taxon>Bacteria</taxon>
        <taxon>Bacillati</taxon>
        <taxon>Chloroflexota</taxon>
        <taxon>Ktedonobacteria</taxon>
        <taxon>Ktedonobacterales</taxon>
        <taxon>Dictyobacteraceae</taxon>
        <taxon>Dictyobacter</taxon>
    </lineage>
</organism>
<reference evidence="2" key="1">
    <citation type="submission" date="2018-12" db="EMBL/GenBank/DDBJ databases">
        <title>Tengunoibacter tsumagoiensis gen. nov., sp. nov., Dictyobacter kobayashii sp. nov., D. alpinus sp. nov., and D. joshuensis sp. nov. and description of Dictyobacteraceae fam. nov. within the order Ktedonobacterales isolated from Tengu-no-mugimeshi.</title>
        <authorList>
            <person name="Wang C.M."/>
            <person name="Zheng Y."/>
            <person name="Sakai Y."/>
            <person name="Toyoda A."/>
            <person name="Minakuchi Y."/>
            <person name="Abe K."/>
            <person name="Yokota A."/>
            <person name="Yabe S."/>
        </authorList>
    </citation>
    <scope>NUCLEOTIDE SEQUENCE [LARGE SCALE GENOMIC DNA]</scope>
    <source>
        <strain evidence="2">S-27</strain>
    </source>
</reference>
<evidence type="ECO:0000313" key="2">
    <source>
        <dbReference type="Proteomes" id="UP000287224"/>
    </source>
</evidence>
<accession>A0A401ZJN3</accession>
<dbReference type="AlphaFoldDB" id="A0A401ZJN3"/>
<protein>
    <submittedName>
        <fullName evidence="1">Uncharacterized protein</fullName>
    </submittedName>
</protein>
<dbReference type="Proteomes" id="UP000287224">
    <property type="component" value="Unassembled WGS sequence"/>
</dbReference>
<name>A0A401ZJN3_9CHLR</name>
<keyword evidence="2" id="KW-1185">Reference proteome</keyword>
<proteinExistence type="predicted"/>
<gene>
    <name evidence="1" type="ORF">KDAU_43900</name>
</gene>
<sequence>MQQPALLERLQVAPRLTFGEVKVLGHVGQLIAGGGPDVLPHEHDPAHKGHAPFANAGFVVERLDQAQEAQGIDRLDRPIGALPPVRRGLRMIVAQRLFIFSDTS</sequence>
<comment type="caution">
    <text evidence="1">The sequence shown here is derived from an EMBL/GenBank/DDBJ whole genome shotgun (WGS) entry which is preliminary data.</text>
</comment>
<dbReference type="EMBL" id="BIFQ01000001">
    <property type="protein sequence ID" value="GCE07061.1"/>
    <property type="molecule type" value="Genomic_DNA"/>
</dbReference>